<sequence>MEKMQSVLKQSYVVKEYMLDVNDLCAHPNVILPAKLKMDDGEKFDGNGHPKSHLRQYVSTMKPRGLTKEQLTTVFSRSLTGPAARWYLHRISSKQGHGKK</sequence>
<dbReference type="STRING" id="3775.A0A1Q3BQ22"/>
<dbReference type="AlphaFoldDB" id="A0A1Q3BQ22"/>
<proteinExistence type="predicted"/>
<accession>A0A1Q3BQ22</accession>
<dbReference type="OrthoDB" id="1750196at2759"/>
<reference evidence="2" key="1">
    <citation type="submission" date="2016-04" db="EMBL/GenBank/DDBJ databases">
        <title>Cephalotus genome sequencing.</title>
        <authorList>
            <person name="Fukushima K."/>
            <person name="Hasebe M."/>
            <person name="Fang X."/>
        </authorList>
    </citation>
    <scope>NUCLEOTIDE SEQUENCE [LARGE SCALE GENOMIC DNA]</scope>
    <source>
        <strain evidence="2">cv. St1</strain>
    </source>
</reference>
<organism evidence="1 2">
    <name type="scientific">Cephalotus follicularis</name>
    <name type="common">Albany pitcher plant</name>
    <dbReference type="NCBI Taxonomy" id="3775"/>
    <lineage>
        <taxon>Eukaryota</taxon>
        <taxon>Viridiplantae</taxon>
        <taxon>Streptophyta</taxon>
        <taxon>Embryophyta</taxon>
        <taxon>Tracheophyta</taxon>
        <taxon>Spermatophyta</taxon>
        <taxon>Magnoliopsida</taxon>
        <taxon>eudicotyledons</taxon>
        <taxon>Gunneridae</taxon>
        <taxon>Pentapetalae</taxon>
        <taxon>rosids</taxon>
        <taxon>fabids</taxon>
        <taxon>Oxalidales</taxon>
        <taxon>Cephalotaceae</taxon>
        <taxon>Cephalotus</taxon>
    </lineage>
</organism>
<evidence type="ECO:0000313" key="2">
    <source>
        <dbReference type="Proteomes" id="UP000187406"/>
    </source>
</evidence>
<dbReference type="InParanoid" id="A0A1Q3BQ22"/>
<name>A0A1Q3BQ22_CEPFO</name>
<comment type="caution">
    <text evidence="1">The sequence shown here is derived from an EMBL/GenBank/DDBJ whole genome shotgun (WGS) entry which is preliminary data.</text>
</comment>
<dbReference type="Proteomes" id="UP000187406">
    <property type="component" value="Unassembled WGS sequence"/>
</dbReference>
<evidence type="ECO:0000313" key="1">
    <source>
        <dbReference type="EMBL" id="GAV70121.1"/>
    </source>
</evidence>
<gene>
    <name evidence="1" type="ORF">CFOL_v3_13619</name>
</gene>
<dbReference type="EMBL" id="BDDD01000782">
    <property type="protein sequence ID" value="GAV70121.1"/>
    <property type="molecule type" value="Genomic_DNA"/>
</dbReference>
<keyword evidence="2" id="KW-1185">Reference proteome</keyword>
<protein>
    <submittedName>
        <fullName evidence="1">Uncharacterized protein</fullName>
    </submittedName>
</protein>